<reference evidence="4 5" key="1">
    <citation type="submission" date="2017-09" db="EMBL/GenBank/DDBJ databases">
        <title>Genomic, metabolic, and phenotypic characteristics of bacterial isolates from the natural microbiome of the model nematode Caenorhabditis elegans.</title>
        <authorList>
            <person name="Zimmermann J."/>
            <person name="Obeng N."/>
            <person name="Yang W."/>
            <person name="Obeng O."/>
            <person name="Kissoyan K."/>
            <person name="Pees B."/>
            <person name="Dirksen P."/>
            <person name="Hoppner M."/>
            <person name="Franke A."/>
            <person name="Rosenstiel P."/>
            <person name="Leippe M."/>
            <person name="Dierking K."/>
            <person name="Kaleta C."/>
            <person name="Schulenburg H."/>
        </authorList>
    </citation>
    <scope>NUCLEOTIDE SEQUENCE [LARGE SCALE GENOMIC DNA]</scope>
    <source>
        <strain evidence="4 5">MYb184</strain>
    </source>
</reference>
<feature type="compositionally biased region" description="Basic and acidic residues" evidence="1">
    <location>
        <begin position="514"/>
        <end position="545"/>
    </location>
</feature>
<dbReference type="Proteomes" id="UP000239458">
    <property type="component" value="Unassembled WGS sequence"/>
</dbReference>
<evidence type="ECO:0000259" key="3">
    <source>
        <dbReference type="Pfam" id="PF22137"/>
    </source>
</evidence>
<organism evidence="4 5">
    <name type="scientific">Pseudomonas cedrina</name>
    <dbReference type="NCBI Taxonomy" id="651740"/>
    <lineage>
        <taxon>Bacteria</taxon>
        <taxon>Pseudomonadati</taxon>
        <taxon>Pseudomonadota</taxon>
        <taxon>Gammaproteobacteria</taxon>
        <taxon>Pseudomonadales</taxon>
        <taxon>Pseudomonadaceae</taxon>
        <taxon>Pseudomonas</taxon>
    </lineage>
</organism>
<dbReference type="AlphaFoldDB" id="A0A2S9E811"/>
<gene>
    <name evidence="4" type="ORF">CQ006_01310</name>
</gene>
<feature type="domain" description="T6SS Phospholipase effector Tle1-like catalytic" evidence="2">
    <location>
        <begin position="283"/>
        <end position="395"/>
    </location>
</feature>
<protein>
    <recommendedName>
        <fullName evidence="6">DUF2235 domain-containing protein</fullName>
    </recommendedName>
</protein>
<feature type="region of interest" description="Disordered" evidence="1">
    <location>
        <begin position="514"/>
        <end position="557"/>
    </location>
</feature>
<name>A0A2S9E811_PSECE</name>
<dbReference type="PANTHER" id="PTHR33840:SF1">
    <property type="entry name" value="TLE1 PHOSPHOLIPASE DOMAIN-CONTAINING PROTEIN"/>
    <property type="match status" value="1"/>
</dbReference>
<evidence type="ECO:0000313" key="5">
    <source>
        <dbReference type="Proteomes" id="UP000239458"/>
    </source>
</evidence>
<evidence type="ECO:0000256" key="1">
    <source>
        <dbReference type="SAM" id="MobiDB-lite"/>
    </source>
</evidence>
<dbReference type="PANTHER" id="PTHR33840">
    <property type="match status" value="1"/>
</dbReference>
<dbReference type="Pfam" id="PF22137">
    <property type="entry name" value="T6SS_Tle1-like_C"/>
    <property type="match status" value="1"/>
</dbReference>
<dbReference type="Pfam" id="PF09994">
    <property type="entry name" value="T6SS_Tle1-like_cat"/>
    <property type="match status" value="1"/>
</dbReference>
<sequence>MPKVSPAFVCYPPQFPVQGRLPSRPEKVEENILIQCEQERKYKDAACLAAGYNVTPPCCKTLHVSLFFDGTGNNLNNDLYQSAIPHPTNVVRLFRASIGAGYAGGTAINSAIAKELMDREGIGNGQYFKYYMPGVGTPFPEIGDLDYSSGGLAYARYGEERINWGLLMIFDALRRTLGEPRMGHGALKEAVMKMGTAWGSPASIGRSKRSNVIREQLELLKIPLINAMGKRQGKSTLLGVELYIYGFSRGAATARAFVSWLNDLLSVDPYFKLRVSGGLALPISVKYLGLFDTVASVGVADIAPGADGHMGWGDETQRLPKGKLVKRCLHIVASHEQRLSFPSESIRYEDGSYPDNSDEVIYPGVHSDQGGGYPPGDQGKAVGANDRYLLSQIALHDLYADAFAHGAPLKVPEEVLPPLLRVERWRTMNYDLIQVFRVDSTLVNRFNAWRQVTLGLPNAPQPLPAKQAELYQGIRGSIALEAALRSQLTWITAWRIDRYAFLSLKEADFYREASDAHSDEDRRKTAEIERNRKQGEIEARRESQKKGGGGWPLPEPGVPTFDPDIAKNQLIEAAIEFRKIYQNLNDDPYIVFLNKMKSKSPVALVTYLNSATTRTERERMRAAGRAKVSRLFPPPEGQRNHLDEKTRGNVDERINSMQPEGLLRALFDDHVHDSRAWFLHSDLNRSYWRIPYIHVWIKLPISIGREPWGSYFNERNVFFGNLDRRNLGALVDNEPRFLVVGETQHGADLVASDNSVTPTRDDSGLVQAQKNIDSHWGAYYAEAHRGDCATA</sequence>
<dbReference type="EMBL" id="PCQE01000001">
    <property type="protein sequence ID" value="PRC10971.1"/>
    <property type="molecule type" value="Genomic_DNA"/>
</dbReference>
<comment type="caution">
    <text evidence="4">The sequence shown here is derived from an EMBL/GenBank/DDBJ whole genome shotgun (WGS) entry which is preliminary data.</text>
</comment>
<dbReference type="InterPro" id="IPR018712">
    <property type="entry name" value="Tle1-like_cat"/>
</dbReference>
<evidence type="ECO:0000259" key="2">
    <source>
        <dbReference type="Pfam" id="PF09994"/>
    </source>
</evidence>
<proteinExistence type="predicted"/>
<feature type="domain" description="T6SS Phospholipase effector Tle1-like C-terminal" evidence="3">
    <location>
        <begin position="442"/>
        <end position="730"/>
    </location>
</feature>
<dbReference type="InterPro" id="IPR054388">
    <property type="entry name" value="Tle1-like_C"/>
</dbReference>
<dbReference type="RefSeq" id="WP_105227324.1">
    <property type="nucleotide sequence ID" value="NZ_PCQE01000001.1"/>
</dbReference>
<evidence type="ECO:0000313" key="4">
    <source>
        <dbReference type="EMBL" id="PRC10971.1"/>
    </source>
</evidence>
<evidence type="ECO:0008006" key="6">
    <source>
        <dbReference type="Google" id="ProtNLM"/>
    </source>
</evidence>
<accession>A0A2S9E811</accession>